<feature type="transmembrane region" description="Helical" evidence="9">
    <location>
        <begin position="188"/>
        <end position="212"/>
    </location>
</feature>
<comment type="caution">
    <text evidence="10">The sequence shown here is derived from an EMBL/GenBank/DDBJ whole genome shotgun (WGS) entry which is preliminary data.</text>
</comment>
<evidence type="ECO:0000256" key="9">
    <source>
        <dbReference type="SAM" id="Phobius"/>
    </source>
</evidence>
<evidence type="ECO:0000256" key="7">
    <source>
        <dbReference type="ARBA" id="ARBA00023136"/>
    </source>
</evidence>
<dbReference type="Pfam" id="PF02653">
    <property type="entry name" value="BPD_transp_2"/>
    <property type="match status" value="1"/>
</dbReference>
<evidence type="ECO:0000256" key="2">
    <source>
        <dbReference type="ARBA" id="ARBA00022448"/>
    </source>
</evidence>
<feature type="transmembrane region" description="Helical" evidence="9">
    <location>
        <begin position="128"/>
        <end position="157"/>
    </location>
</feature>
<feature type="transmembrane region" description="Helical" evidence="9">
    <location>
        <begin position="90"/>
        <end position="108"/>
    </location>
</feature>
<feature type="transmembrane region" description="Helical" evidence="9">
    <location>
        <begin position="224"/>
        <end position="253"/>
    </location>
</feature>
<evidence type="ECO:0000313" key="11">
    <source>
        <dbReference type="Proteomes" id="UP001597294"/>
    </source>
</evidence>
<evidence type="ECO:0000256" key="6">
    <source>
        <dbReference type="ARBA" id="ARBA00022989"/>
    </source>
</evidence>
<evidence type="ECO:0000256" key="1">
    <source>
        <dbReference type="ARBA" id="ARBA00004651"/>
    </source>
</evidence>
<evidence type="ECO:0000256" key="4">
    <source>
        <dbReference type="ARBA" id="ARBA00022692"/>
    </source>
</evidence>
<dbReference type="EMBL" id="JBHUII010000013">
    <property type="protein sequence ID" value="MFD2208052.1"/>
    <property type="molecule type" value="Genomic_DNA"/>
</dbReference>
<dbReference type="CDD" id="cd06582">
    <property type="entry name" value="TM_PBP1_LivH_like"/>
    <property type="match status" value="1"/>
</dbReference>
<proteinExistence type="inferred from homology"/>
<keyword evidence="4 9" id="KW-0812">Transmembrane</keyword>
<dbReference type="PANTHER" id="PTHR11795:SF445">
    <property type="entry name" value="AMINO ACID ABC TRANSPORTER PERMEASE PROTEIN"/>
    <property type="match status" value="1"/>
</dbReference>
<keyword evidence="5" id="KW-0029">Amino-acid transport</keyword>
<protein>
    <submittedName>
        <fullName evidence="10">Branched-chain amino acid ABC transporter permease</fullName>
    </submittedName>
</protein>
<keyword evidence="3" id="KW-1003">Cell membrane</keyword>
<keyword evidence="2" id="KW-0813">Transport</keyword>
<name>A0ABW5BPF7_9PROT</name>
<evidence type="ECO:0000256" key="5">
    <source>
        <dbReference type="ARBA" id="ARBA00022970"/>
    </source>
</evidence>
<accession>A0ABW5BPF7</accession>
<evidence type="ECO:0000256" key="3">
    <source>
        <dbReference type="ARBA" id="ARBA00022475"/>
    </source>
</evidence>
<gene>
    <name evidence="10" type="ORF">ACFSKO_20735</name>
</gene>
<dbReference type="PANTHER" id="PTHR11795">
    <property type="entry name" value="BRANCHED-CHAIN AMINO ACID TRANSPORT SYSTEM PERMEASE PROTEIN LIVH"/>
    <property type="match status" value="1"/>
</dbReference>
<dbReference type="InterPro" id="IPR052157">
    <property type="entry name" value="BCAA_transport_permease"/>
</dbReference>
<dbReference type="RefSeq" id="WP_380255295.1">
    <property type="nucleotide sequence ID" value="NZ_JBHUII010000013.1"/>
</dbReference>
<comment type="similarity">
    <text evidence="8">Belongs to the binding-protein-dependent transport system permease family. LivHM subfamily.</text>
</comment>
<keyword evidence="7 9" id="KW-0472">Membrane</keyword>
<sequence length="286" mass="30280">MLYVELLAQGLVQGSIYALVAVGLTLVYGLLRILHVAHAGLFTLGGYIGVLVTNATGSLLLAVIVSMLVVGLLGMAIYRLCYQPILNKPPYVALIASIGLFIAMEEIYRIAFGPYGISYDNPPLQDVIHIFGITLRLGEVAVGVGTLVLIGALALFASKTRFGTVWRATVTDPEMAESFGVDIIKVRYLNFFIGSALAAVAGVMVALLNNLVEPTMGSVPSYKALAIIVLGGLGDVRGTLIAALALGVIEAYGTIYLGNYLDRDAIAFAFLILVLMVRPQGLFGKA</sequence>
<feature type="transmembrane region" description="Helical" evidence="9">
    <location>
        <begin position="265"/>
        <end position="283"/>
    </location>
</feature>
<feature type="transmembrane region" description="Helical" evidence="9">
    <location>
        <begin position="33"/>
        <end position="52"/>
    </location>
</feature>
<reference evidence="11" key="1">
    <citation type="journal article" date="2019" name="Int. J. Syst. Evol. Microbiol.">
        <title>The Global Catalogue of Microorganisms (GCM) 10K type strain sequencing project: providing services to taxonomists for standard genome sequencing and annotation.</title>
        <authorList>
            <consortium name="The Broad Institute Genomics Platform"/>
            <consortium name="The Broad Institute Genome Sequencing Center for Infectious Disease"/>
            <person name="Wu L."/>
            <person name="Ma J."/>
        </authorList>
    </citation>
    <scope>NUCLEOTIDE SEQUENCE [LARGE SCALE GENOMIC DNA]</scope>
    <source>
        <strain evidence="11">CGMCC 4.7192</strain>
    </source>
</reference>
<evidence type="ECO:0000256" key="8">
    <source>
        <dbReference type="ARBA" id="ARBA00037998"/>
    </source>
</evidence>
<organism evidence="10 11">
    <name type="scientific">Kiloniella antarctica</name>
    <dbReference type="NCBI Taxonomy" id="1550907"/>
    <lineage>
        <taxon>Bacteria</taxon>
        <taxon>Pseudomonadati</taxon>
        <taxon>Pseudomonadota</taxon>
        <taxon>Alphaproteobacteria</taxon>
        <taxon>Rhodospirillales</taxon>
        <taxon>Kiloniellaceae</taxon>
        <taxon>Kiloniella</taxon>
    </lineage>
</organism>
<dbReference type="InterPro" id="IPR001851">
    <property type="entry name" value="ABC_transp_permease"/>
</dbReference>
<keyword evidence="11" id="KW-1185">Reference proteome</keyword>
<dbReference type="Proteomes" id="UP001597294">
    <property type="component" value="Unassembled WGS sequence"/>
</dbReference>
<keyword evidence="6 9" id="KW-1133">Transmembrane helix</keyword>
<feature type="transmembrane region" description="Helical" evidence="9">
    <location>
        <begin position="6"/>
        <end position="26"/>
    </location>
</feature>
<evidence type="ECO:0000313" key="10">
    <source>
        <dbReference type="EMBL" id="MFD2208052.1"/>
    </source>
</evidence>
<feature type="transmembrane region" description="Helical" evidence="9">
    <location>
        <begin position="58"/>
        <end position="78"/>
    </location>
</feature>
<comment type="subcellular location">
    <subcellularLocation>
        <location evidence="1">Cell membrane</location>
        <topology evidence="1">Multi-pass membrane protein</topology>
    </subcellularLocation>
</comment>